<evidence type="ECO:0000313" key="6">
    <source>
        <dbReference type="Proteomes" id="UP001165190"/>
    </source>
</evidence>
<proteinExistence type="predicted"/>
<evidence type="ECO:0000313" key="5">
    <source>
        <dbReference type="EMBL" id="GMI97032.1"/>
    </source>
</evidence>
<dbReference type="InterPro" id="IPR032675">
    <property type="entry name" value="LRR_dom_sf"/>
</dbReference>
<reference evidence="5" key="1">
    <citation type="submission" date="2023-05" db="EMBL/GenBank/DDBJ databases">
        <title>Genome and transcriptome analyses reveal genes involved in the formation of fine ridges on petal epidermal cells in Hibiscus trionum.</title>
        <authorList>
            <person name="Koshimizu S."/>
            <person name="Masuda S."/>
            <person name="Ishii T."/>
            <person name="Shirasu K."/>
            <person name="Hoshino A."/>
            <person name="Arita M."/>
        </authorList>
    </citation>
    <scope>NUCLEOTIDE SEQUENCE</scope>
    <source>
        <strain evidence="5">Hamamatsu line</strain>
    </source>
</reference>
<name>A0A9W7IHY2_HIBTR</name>
<organism evidence="5 6">
    <name type="scientific">Hibiscus trionum</name>
    <name type="common">Flower of an hour</name>
    <dbReference type="NCBI Taxonomy" id="183268"/>
    <lineage>
        <taxon>Eukaryota</taxon>
        <taxon>Viridiplantae</taxon>
        <taxon>Streptophyta</taxon>
        <taxon>Embryophyta</taxon>
        <taxon>Tracheophyta</taxon>
        <taxon>Spermatophyta</taxon>
        <taxon>Magnoliopsida</taxon>
        <taxon>eudicotyledons</taxon>
        <taxon>Gunneridae</taxon>
        <taxon>Pentapetalae</taxon>
        <taxon>rosids</taxon>
        <taxon>malvids</taxon>
        <taxon>Malvales</taxon>
        <taxon>Malvaceae</taxon>
        <taxon>Malvoideae</taxon>
        <taxon>Hibiscus</taxon>
    </lineage>
</organism>
<dbReference type="Proteomes" id="UP001165190">
    <property type="component" value="Unassembled WGS sequence"/>
</dbReference>
<gene>
    <name evidence="5" type="ORF">HRI_003372500</name>
</gene>
<evidence type="ECO:0000256" key="2">
    <source>
        <dbReference type="ARBA" id="ARBA00022729"/>
    </source>
</evidence>
<comment type="caution">
    <text evidence="5">The sequence shown here is derived from an EMBL/GenBank/DDBJ whole genome shotgun (WGS) entry which is preliminary data.</text>
</comment>
<accession>A0A9W7IHY2</accession>
<evidence type="ECO:0000259" key="4">
    <source>
        <dbReference type="Pfam" id="PF08263"/>
    </source>
</evidence>
<dbReference type="AlphaFoldDB" id="A0A9W7IHY2"/>
<keyword evidence="1" id="KW-0433">Leucine-rich repeat</keyword>
<dbReference type="InterPro" id="IPR053211">
    <property type="entry name" value="DNA_repair-toleration"/>
</dbReference>
<dbReference type="SUPFAM" id="SSF52058">
    <property type="entry name" value="L domain-like"/>
    <property type="match status" value="1"/>
</dbReference>
<feature type="domain" description="Leucine-rich repeat-containing N-terminal plant-type" evidence="4">
    <location>
        <begin position="26"/>
        <end position="63"/>
    </location>
</feature>
<evidence type="ECO:0000256" key="3">
    <source>
        <dbReference type="ARBA" id="ARBA00022737"/>
    </source>
</evidence>
<dbReference type="OrthoDB" id="1743210at2759"/>
<sequence length="110" mass="12393">MKLKERKSQLQCFTVCLAISVRNLTTDQFALLQFKHRILDPQTVLANNWNASSSVCKRVGVSCGGIHERDVALNFTRMNLTGTIPPHLGNLSFLLSLDLSRNHFYGHLPK</sequence>
<evidence type="ECO:0000256" key="1">
    <source>
        <dbReference type="ARBA" id="ARBA00022614"/>
    </source>
</evidence>
<dbReference type="PANTHER" id="PTHR48060:SF21">
    <property type="entry name" value="L DOMAIN-LIKE PROTEIN"/>
    <property type="match status" value="1"/>
</dbReference>
<protein>
    <recommendedName>
        <fullName evidence="4">Leucine-rich repeat-containing N-terminal plant-type domain-containing protein</fullName>
    </recommendedName>
</protein>
<keyword evidence="3" id="KW-0677">Repeat</keyword>
<keyword evidence="2" id="KW-0732">Signal</keyword>
<dbReference type="EMBL" id="BSYR01000030">
    <property type="protein sequence ID" value="GMI97032.1"/>
    <property type="molecule type" value="Genomic_DNA"/>
</dbReference>
<dbReference type="PANTHER" id="PTHR48060">
    <property type="entry name" value="DNA DAMAGE-REPAIR/TOLERATION PROTEIN DRT100"/>
    <property type="match status" value="1"/>
</dbReference>
<dbReference type="Pfam" id="PF08263">
    <property type="entry name" value="LRRNT_2"/>
    <property type="match status" value="1"/>
</dbReference>
<dbReference type="InterPro" id="IPR013210">
    <property type="entry name" value="LRR_N_plant-typ"/>
</dbReference>
<dbReference type="Gene3D" id="3.80.10.10">
    <property type="entry name" value="Ribonuclease Inhibitor"/>
    <property type="match status" value="1"/>
</dbReference>
<keyword evidence="6" id="KW-1185">Reference proteome</keyword>